<dbReference type="Proteomes" id="UP001432027">
    <property type="component" value="Unassembled WGS sequence"/>
</dbReference>
<evidence type="ECO:0000313" key="1">
    <source>
        <dbReference type="EMBL" id="GMT02384.1"/>
    </source>
</evidence>
<comment type="caution">
    <text evidence="1">The sequence shown here is derived from an EMBL/GenBank/DDBJ whole genome shotgun (WGS) entry which is preliminary data.</text>
</comment>
<feature type="non-terminal residue" evidence="1">
    <location>
        <position position="183"/>
    </location>
</feature>
<accession>A0AAV5U7J6</accession>
<dbReference type="EMBL" id="BTSX01000005">
    <property type="protein sequence ID" value="GMT02384.1"/>
    <property type="molecule type" value="Genomic_DNA"/>
</dbReference>
<keyword evidence="2" id="KW-1185">Reference proteome</keyword>
<reference evidence="1" key="1">
    <citation type="submission" date="2023-10" db="EMBL/GenBank/DDBJ databases">
        <title>Genome assembly of Pristionchus species.</title>
        <authorList>
            <person name="Yoshida K."/>
            <person name="Sommer R.J."/>
        </authorList>
    </citation>
    <scope>NUCLEOTIDE SEQUENCE</scope>
    <source>
        <strain evidence="1">RS0144</strain>
    </source>
</reference>
<proteinExistence type="predicted"/>
<organism evidence="1 2">
    <name type="scientific">Pristionchus entomophagus</name>
    <dbReference type="NCBI Taxonomy" id="358040"/>
    <lineage>
        <taxon>Eukaryota</taxon>
        <taxon>Metazoa</taxon>
        <taxon>Ecdysozoa</taxon>
        <taxon>Nematoda</taxon>
        <taxon>Chromadorea</taxon>
        <taxon>Rhabditida</taxon>
        <taxon>Rhabditina</taxon>
        <taxon>Diplogasteromorpha</taxon>
        <taxon>Diplogasteroidea</taxon>
        <taxon>Neodiplogasteridae</taxon>
        <taxon>Pristionchus</taxon>
    </lineage>
</organism>
<gene>
    <name evidence="1" type="ORF">PENTCL1PPCAC_24558</name>
</gene>
<sequence>MWSCRCHLKSHIAELIFIVATGHVKPHKKLLLHFLQSDSSISKMCKTCKNAAIALVDIRAWAKEACINSIICWQVCRTLFKGYRGTANKDNLDQYNFDLKDPHCGTLFFNLAGYNFEMGLKEGGGVSKMRRAVTNAIDRYVRDIEDVTLEELRRALAAATLQDMKGAYKSSSTLPSPVGTCLI</sequence>
<evidence type="ECO:0000313" key="2">
    <source>
        <dbReference type="Proteomes" id="UP001432027"/>
    </source>
</evidence>
<name>A0AAV5U7J6_9BILA</name>
<dbReference type="AlphaFoldDB" id="A0AAV5U7J6"/>
<protein>
    <submittedName>
        <fullName evidence="1">Uncharacterized protein</fullName>
    </submittedName>
</protein>